<organism evidence="1 2">
    <name type="scientific">Scutellospora calospora</name>
    <dbReference type="NCBI Taxonomy" id="85575"/>
    <lineage>
        <taxon>Eukaryota</taxon>
        <taxon>Fungi</taxon>
        <taxon>Fungi incertae sedis</taxon>
        <taxon>Mucoromycota</taxon>
        <taxon>Glomeromycotina</taxon>
        <taxon>Glomeromycetes</taxon>
        <taxon>Diversisporales</taxon>
        <taxon>Gigasporaceae</taxon>
        <taxon>Scutellospora</taxon>
    </lineage>
</organism>
<accession>A0ACA9MYU6</accession>
<comment type="caution">
    <text evidence="1">The sequence shown here is derived from an EMBL/GenBank/DDBJ whole genome shotgun (WGS) entry which is preliminary data.</text>
</comment>
<dbReference type="EMBL" id="CAJVPM010017759">
    <property type="protein sequence ID" value="CAG8621489.1"/>
    <property type="molecule type" value="Genomic_DNA"/>
</dbReference>
<evidence type="ECO:0000313" key="1">
    <source>
        <dbReference type="EMBL" id="CAG8621489.1"/>
    </source>
</evidence>
<keyword evidence="2" id="KW-1185">Reference proteome</keyword>
<proteinExistence type="predicted"/>
<feature type="non-terminal residue" evidence="1">
    <location>
        <position position="177"/>
    </location>
</feature>
<name>A0ACA9MYU6_9GLOM</name>
<sequence length="177" mass="21468">MNQDNIKAESITLKYEKYDSQNNYLFFEKDNEILNLDKFRYDDEHNENVPEIKAKFTKGKYSGKEAFVINRHHTYNIYYNNKIYMKIEPDQYGFSFLGVNGNKEYFSLTFKNKKLDKIPDEFTCEFNGIPIEKNLCYNQECFDITDFGEYIIKKNNNFYRKLITHHVWNYYFEDGDE</sequence>
<gene>
    <name evidence="1" type="ORF">SCALOS_LOCUS7659</name>
</gene>
<dbReference type="Proteomes" id="UP000789860">
    <property type="component" value="Unassembled WGS sequence"/>
</dbReference>
<reference evidence="1" key="1">
    <citation type="submission" date="2021-06" db="EMBL/GenBank/DDBJ databases">
        <authorList>
            <person name="Kallberg Y."/>
            <person name="Tangrot J."/>
            <person name="Rosling A."/>
        </authorList>
    </citation>
    <scope>NUCLEOTIDE SEQUENCE</scope>
    <source>
        <strain evidence="1">AU212A</strain>
    </source>
</reference>
<evidence type="ECO:0000313" key="2">
    <source>
        <dbReference type="Proteomes" id="UP000789860"/>
    </source>
</evidence>
<protein>
    <submittedName>
        <fullName evidence="1">4533_t:CDS:1</fullName>
    </submittedName>
</protein>